<reference evidence="2 3" key="1">
    <citation type="journal article" date="2019" name="Genome Biol. Evol.">
        <title>Whole-Genome Sequencing of the Giant Devil Catfish, Bagarius yarrelli.</title>
        <authorList>
            <person name="Jiang W."/>
            <person name="Lv Y."/>
            <person name="Cheng L."/>
            <person name="Yang K."/>
            <person name="Chao B."/>
            <person name="Wang X."/>
            <person name="Li Y."/>
            <person name="Pan X."/>
            <person name="You X."/>
            <person name="Zhang Y."/>
            <person name="Yang J."/>
            <person name="Li J."/>
            <person name="Zhang X."/>
            <person name="Liu S."/>
            <person name="Sun C."/>
            <person name="Yang J."/>
            <person name="Shi Q."/>
        </authorList>
    </citation>
    <scope>NUCLEOTIDE SEQUENCE [LARGE SCALE GENOMIC DNA]</scope>
    <source>
        <strain evidence="2">JWS20170419001</strain>
        <tissue evidence="2">Muscle</tissue>
    </source>
</reference>
<dbReference type="EMBL" id="VCAZ01000159">
    <property type="protein sequence ID" value="TTA11848.1"/>
    <property type="molecule type" value="Genomic_DNA"/>
</dbReference>
<feature type="compositionally biased region" description="Polar residues" evidence="1">
    <location>
        <begin position="52"/>
        <end position="61"/>
    </location>
</feature>
<dbReference type="Proteomes" id="UP000319801">
    <property type="component" value="Unassembled WGS sequence"/>
</dbReference>
<dbReference type="AlphaFoldDB" id="A0A556V8V9"/>
<proteinExistence type="predicted"/>
<keyword evidence="3" id="KW-1185">Reference proteome</keyword>
<name>A0A556V8V9_BAGYA</name>
<sequence>MLKKHKQAVVCEEMVRRFSVPPADTKQQGLECVLPSAAVAFWPTGCPEQDLNPSKHLNPSKSEMAKAGDIPPPPAPSSPFSYSFCSSFLTLNCTSERFASKSHIGSAVLRVQRPPCFLQQPLHLS</sequence>
<organism evidence="2 3">
    <name type="scientific">Bagarius yarrelli</name>
    <name type="common">Goonch</name>
    <name type="synonym">Bagrus yarrelli</name>
    <dbReference type="NCBI Taxonomy" id="175774"/>
    <lineage>
        <taxon>Eukaryota</taxon>
        <taxon>Metazoa</taxon>
        <taxon>Chordata</taxon>
        <taxon>Craniata</taxon>
        <taxon>Vertebrata</taxon>
        <taxon>Euteleostomi</taxon>
        <taxon>Actinopterygii</taxon>
        <taxon>Neopterygii</taxon>
        <taxon>Teleostei</taxon>
        <taxon>Ostariophysi</taxon>
        <taxon>Siluriformes</taxon>
        <taxon>Sisoridae</taxon>
        <taxon>Sisorinae</taxon>
        <taxon>Bagarius</taxon>
    </lineage>
</organism>
<feature type="region of interest" description="Disordered" evidence="1">
    <location>
        <begin position="52"/>
        <end position="74"/>
    </location>
</feature>
<accession>A0A556V8V9</accession>
<evidence type="ECO:0000313" key="3">
    <source>
        <dbReference type="Proteomes" id="UP000319801"/>
    </source>
</evidence>
<comment type="caution">
    <text evidence="2">The sequence shown here is derived from an EMBL/GenBank/DDBJ whole genome shotgun (WGS) entry which is preliminary data.</text>
</comment>
<gene>
    <name evidence="2" type="ORF">Baya_14410</name>
</gene>
<evidence type="ECO:0000313" key="2">
    <source>
        <dbReference type="EMBL" id="TTA11848.1"/>
    </source>
</evidence>
<evidence type="ECO:0000256" key="1">
    <source>
        <dbReference type="SAM" id="MobiDB-lite"/>
    </source>
</evidence>
<protein>
    <submittedName>
        <fullName evidence="2">Uncharacterized protein</fullName>
    </submittedName>
</protein>